<dbReference type="InterPro" id="IPR049945">
    <property type="entry name" value="AAA_22"/>
</dbReference>
<feature type="domain" description="ORC1/DEAH AAA+ ATPase" evidence="1">
    <location>
        <begin position="55"/>
        <end position="172"/>
    </location>
</feature>
<organism evidence="2 3">
    <name type="scientific">Natronincola peptidivorans</name>
    <dbReference type="NCBI Taxonomy" id="426128"/>
    <lineage>
        <taxon>Bacteria</taxon>
        <taxon>Bacillati</taxon>
        <taxon>Bacillota</taxon>
        <taxon>Clostridia</taxon>
        <taxon>Peptostreptococcales</taxon>
        <taxon>Natronincolaceae</taxon>
        <taxon>Natronincola</taxon>
    </lineage>
</organism>
<dbReference type="Pfam" id="PF13401">
    <property type="entry name" value="AAA_22"/>
    <property type="match status" value="1"/>
</dbReference>
<proteinExistence type="predicted"/>
<reference evidence="2 3" key="1">
    <citation type="submission" date="2016-10" db="EMBL/GenBank/DDBJ databases">
        <authorList>
            <person name="de Groot N.N."/>
        </authorList>
    </citation>
    <scope>NUCLEOTIDE SEQUENCE [LARGE SCALE GENOMIC DNA]</scope>
    <source>
        <strain evidence="2 3">DSM 18979</strain>
    </source>
</reference>
<dbReference type="GO" id="GO:0016887">
    <property type="term" value="F:ATP hydrolysis activity"/>
    <property type="evidence" value="ECO:0007669"/>
    <property type="project" value="InterPro"/>
</dbReference>
<sequence length="328" mass="38166">MINNINIIDTNSNIDEEIEIKLLDIYKYTFIETAFSQRFQDFINEVRLKKKWAIVGAHSRNGKSWCIKDLVKNSGAIKEYNGITRIPVLAIRSPESNNASDIISSLCRCFGTLPKSNNSVLKKWLIDNIPNFGVEQLIIDDAHELNIHHFKFIKWLTDTLELEKNYYISVVLSSILSGNQISVWSKIMNTRSEDWMQQFYERFALFRVVQGHTPQEVAEVLYVYDELYKPFLSQINLIQWSDTIFAWLTHPDLDVHNCRRVAMEHLAKLIYESVRVASIQKMNEIPIDLLNYIAKLHLINRNKLYSTENEPVYKKGNTHKGNPQEANA</sequence>
<dbReference type="EMBL" id="FOHU01000016">
    <property type="protein sequence ID" value="SET61933.1"/>
    <property type="molecule type" value="Genomic_DNA"/>
</dbReference>
<dbReference type="RefSeq" id="WP_090445771.1">
    <property type="nucleotide sequence ID" value="NZ_FOHU01000016.1"/>
</dbReference>
<evidence type="ECO:0000313" key="2">
    <source>
        <dbReference type="EMBL" id="SET61933.1"/>
    </source>
</evidence>
<name>A0A1I0FWH4_9FIRM</name>
<dbReference type="STRING" id="426128.SAMN05660297_02953"/>
<dbReference type="Proteomes" id="UP000199568">
    <property type="component" value="Unassembled WGS sequence"/>
</dbReference>
<keyword evidence="3" id="KW-1185">Reference proteome</keyword>
<dbReference type="AlphaFoldDB" id="A0A1I0FWH4"/>
<protein>
    <submittedName>
        <fullName evidence="2">AAA domain-containing protein</fullName>
    </submittedName>
</protein>
<gene>
    <name evidence="2" type="ORF">SAMN05660297_02953</name>
</gene>
<evidence type="ECO:0000313" key="3">
    <source>
        <dbReference type="Proteomes" id="UP000199568"/>
    </source>
</evidence>
<accession>A0A1I0FWH4</accession>
<evidence type="ECO:0000259" key="1">
    <source>
        <dbReference type="Pfam" id="PF13401"/>
    </source>
</evidence>